<keyword evidence="2" id="KW-1185">Reference proteome</keyword>
<gene>
    <name evidence="1" type="ORF">BS78_K337600</name>
</gene>
<dbReference type="EMBL" id="MU629493">
    <property type="protein sequence ID" value="KAJ1256642.1"/>
    <property type="molecule type" value="Genomic_DNA"/>
</dbReference>
<name>A0A9W7XDN6_9POAL</name>
<dbReference type="Proteomes" id="UP001164776">
    <property type="component" value="Unassembled WGS sequence"/>
</dbReference>
<dbReference type="AlphaFoldDB" id="A0A9W7XDN6"/>
<dbReference type="OrthoDB" id="10549179at2759"/>
<reference evidence="1 2" key="1">
    <citation type="submission" date="2022-10" db="EMBL/GenBank/DDBJ databases">
        <title>WGS assembly of Paspalum vaginatum 540-79.</title>
        <authorList>
            <person name="Sun G."/>
            <person name="Wase N."/>
            <person name="Shu S."/>
            <person name="Jenkins J."/>
            <person name="Zhou B."/>
            <person name="Torres-Rodriguez J."/>
            <person name="Chen C."/>
            <person name="Sandor L."/>
            <person name="Plott C."/>
            <person name="Yoshinga Y."/>
            <person name="Daum C."/>
            <person name="Qi P."/>
            <person name="Barry K."/>
            <person name="Lipzen A."/>
            <person name="Berry L."/>
            <person name="Pedersen C."/>
            <person name="Gottilla T."/>
            <person name="Foltz A."/>
            <person name="Yu H."/>
            <person name="O'Malley R."/>
            <person name="Zhang C."/>
            <person name="Devos K."/>
            <person name="Sigmon B."/>
            <person name="Yu B."/>
            <person name="Obata T."/>
            <person name="Schmutz J."/>
            <person name="Schnable J."/>
        </authorList>
    </citation>
    <scope>NUCLEOTIDE SEQUENCE [LARGE SCALE GENOMIC DNA]</scope>
    <source>
        <strain evidence="2">cv. 540-79</strain>
    </source>
</reference>
<organism evidence="1 2">
    <name type="scientific">Paspalum vaginatum</name>
    <name type="common">seashore paspalum</name>
    <dbReference type="NCBI Taxonomy" id="158149"/>
    <lineage>
        <taxon>Eukaryota</taxon>
        <taxon>Viridiplantae</taxon>
        <taxon>Streptophyta</taxon>
        <taxon>Embryophyta</taxon>
        <taxon>Tracheophyta</taxon>
        <taxon>Spermatophyta</taxon>
        <taxon>Magnoliopsida</taxon>
        <taxon>Liliopsida</taxon>
        <taxon>Poales</taxon>
        <taxon>Poaceae</taxon>
        <taxon>PACMAD clade</taxon>
        <taxon>Panicoideae</taxon>
        <taxon>Andropogonodae</taxon>
        <taxon>Paspaleae</taxon>
        <taxon>Paspalinae</taxon>
        <taxon>Paspalum</taxon>
    </lineage>
</organism>
<proteinExistence type="predicted"/>
<sequence length="212" mass="24315">MNVGRLVMATRAEGVEGFPSILDEMLWRGNFSYRPEYAVYARGRGPGLVDYFATLFIPKRLVEGVTEPHRFAAMGTSVEMAIQAVAYKAIGILRSEVMELDRYPFSHFPIHSPEQDVNYFDVVMEDATLYERRMSEMVQAQDRMIRCLTYELGETRRRYNHLQRSMEPLVRMGLGNRNALYGAGDGTPHELAPSSFRYQPIQGVWVDQPFFG</sequence>
<protein>
    <submittedName>
        <fullName evidence="1">Uncharacterized protein</fullName>
    </submittedName>
</protein>
<evidence type="ECO:0000313" key="2">
    <source>
        <dbReference type="Proteomes" id="UP001164776"/>
    </source>
</evidence>
<accession>A0A9W7XDN6</accession>
<evidence type="ECO:0000313" key="1">
    <source>
        <dbReference type="EMBL" id="KAJ1256642.1"/>
    </source>
</evidence>
<comment type="caution">
    <text evidence="1">The sequence shown here is derived from an EMBL/GenBank/DDBJ whole genome shotgun (WGS) entry which is preliminary data.</text>
</comment>